<dbReference type="Gene3D" id="3.10.20.550">
    <property type="entry name" value="ASAP complex, SAP18 subunit"/>
    <property type="match status" value="1"/>
</dbReference>
<comment type="similarity">
    <text evidence="1">Belongs to the SAP18 family.</text>
</comment>
<accession>A0A0C9LWB5</accession>
<organism evidence="3">
    <name type="scientific">Mucor ambiguus</name>
    <dbReference type="NCBI Taxonomy" id="91626"/>
    <lineage>
        <taxon>Eukaryota</taxon>
        <taxon>Fungi</taxon>
        <taxon>Fungi incertae sedis</taxon>
        <taxon>Mucoromycota</taxon>
        <taxon>Mucoromycotina</taxon>
        <taxon>Mucoromycetes</taxon>
        <taxon>Mucorales</taxon>
        <taxon>Mucorineae</taxon>
        <taxon>Mucoraceae</taxon>
        <taxon>Mucor</taxon>
    </lineage>
</organism>
<keyword evidence="4" id="KW-1185">Reference proteome</keyword>
<dbReference type="OrthoDB" id="440566at2759"/>
<dbReference type="AlphaFoldDB" id="A0A0C9LWB5"/>
<proteinExistence type="inferred from homology"/>
<evidence type="ECO:0008006" key="5">
    <source>
        <dbReference type="Google" id="ProtNLM"/>
    </source>
</evidence>
<feature type="compositionally biased region" description="Gly residues" evidence="2">
    <location>
        <begin position="162"/>
        <end position="179"/>
    </location>
</feature>
<evidence type="ECO:0000313" key="3">
    <source>
        <dbReference type="EMBL" id="GAN08235.1"/>
    </source>
</evidence>
<dbReference type="InterPro" id="IPR010516">
    <property type="entry name" value="SAP18"/>
</dbReference>
<evidence type="ECO:0000256" key="2">
    <source>
        <dbReference type="SAM" id="MobiDB-lite"/>
    </source>
</evidence>
<reference evidence="3" key="1">
    <citation type="submission" date="2014-09" db="EMBL/GenBank/DDBJ databases">
        <title>Draft genome sequence of an oleaginous Mucoromycotina fungus Mucor ambiguus NBRC6742.</title>
        <authorList>
            <person name="Takeda I."/>
            <person name="Yamane N."/>
            <person name="Morita T."/>
            <person name="Tamano K."/>
            <person name="Machida M."/>
            <person name="Baker S."/>
            <person name="Koike H."/>
        </authorList>
    </citation>
    <scope>NUCLEOTIDE SEQUENCE</scope>
    <source>
        <strain evidence="3">NBRC 6742</strain>
    </source>
</reference>
<dbReference type="GO" id="GO:0005634">
    <property type="term" value="C:nucleus"/>
    <property type="evidence" value="ECO:0007669"/>
    <property type="project" value="TreeGrafter"/>
</dbReference>
<protein>
    <recommendedName>
        <fullName evidence="5">Histone deacetylase complex subunit SAP18</fullName>
    </recommendedName>
</protein>
<dbReference type="Pfam" id="PF06487">
    <property type="entry name" value="SAP18"/>
    <property type="match status" value="1"/>
</dbReference>
<dbReference type="Proteomes" id="UP000053815">
    <property type="component" value="Unassembled WGS sequence"/>
</dbReference>
<evidence type="ECO:0000313" key="4">
    <source>
        <dbReference type="Proteomes" id="UP000053815"/>
    </source>
</evidence>
<dbReference type="EMBL" id="DF836484">
    <property type="protein sequence ID" value="GAN08235.1"/>
    <property type="molecule type" value="Genomic_DNA"/>
</dbReference>
<name>A0A0C9LWB5_9FUNG</name>
<feature type="compositionally biased region" description="Basic and acidic residues" evidence="2">
    <location>
        <begin position="144"/>
        <end position="153"/>
    </location>
</feature>
<evidence type="ECO:0000256" key="1">
    <source>
        <dbReference type="ARBA" id="ARBA00009143"/>
    </source>
</evidence>
<sequence length="200" mass="22272">MSTTVDREKDCPFLLRIFYRNGGHNLNNQYTVDSVPSDELSIYTWKNATLEEIAQLIEHVIPEARDPDARLAFRLVYLDSERARYSSRDIGRVVPANPTDDHSKTLDECKFFIGDYLDVAIFIGPPASIRHKYGNNNARRSSGHGREGGDRFSGRLGSAAAAGGGGPDRGRRNFGGGHNGPYNNNSGRYGRPPQRRGDRF</sequence>
<dbReference type="InterPro" id="IPR042534">
    <property type="entry name" value="SAP18_sf"/>
</dbReference>
<feature type="region of interest" description="Disordered" evidence="2">
    <location>
        <begin position="131"/>
        <end position="200"/>
    </location>
</feature>
<dbReference type="PANTHER" id="PTHR13082">
    <property type="entry name" value="SAP18"/>
    <property type="match status" value="1"/>
</dbReference>
<dbReference type="STRING" id="91626.A0A0C9LWB5"/>
<dbReference type="PANTHER" id="PTHR13082:SF0">
    <property type="entry name" value="HISTONE DEACETYLASE COMPLEX SUBUNIT SAP18"/>
    <property type="match status" value="1"/>
</dbReference>
<gene>
    <name evidence="3" type="ORF">MAM1_0195c07742</name>
</gene>